<dbReference type="Proteomes" id="UP000322225">
    <property type="component" value="Chromosome 1"/>
</dbReference>
<organism evidence="3 4">
    <name type="scientific">Kwoniella shandongensis</name>
    <dbReference type="NCBI Taxonomy" id="1734106"/>
    <lineage>
        <taxon>Eukaryota</taxon>
        <taxon>Fungi</taxon>
        <taxon>Dikarya</taxon>
        <taxon>Basidiomycota</taxon>
        <taxon>Agaricomycotina</taxon>
        <taxon>Tremellomycetes</taxon>
        <taxon>Tremellales</taxon>
        <taxon>Cryptococcaceae</taxon>
        <taxon>Kwoniella</taxon>
    </lineage>
</organism>
<dbReference type="GO" id="GO:0046394">
    <property type="term" value="P:carboxylic acid biosynthetic process"/>
    <property type="evidence" value="ECO:0007669"/>
    <property type="project" value="UniProtKB-ARBA"/>
</dbReference>
<feature type="region of interest" description="Disordered" evidence="1">
    <location>
        <begin position="28"/>
        <end position="56"/>
    </location>
</feature>
<dbReference type="InterPro" id="IPR018717">
    <property type="entry name" value="DUF2241"/>
</dbReference>
<reference evidence="3" key="2">
    <citation type="submission" date="2024-01" db="EMBL/GenBank/DDBJ databases">
        <title>Comparative genomics of Cryptococcus and Kwoniella reveals pathogenesis evolution and contrasting modes of karyotype evolution via chromosome fusion or intercentromeric recombination.</title>
        <authorList>
            <person name="Coelho M.A."/>
            <person name="David-Palma M."/>
            <person name="Shea T."/>
            <person name="Bowers K."/>
            <person name="McGinley-Smith S."/>
            <person name="Mohammad A.W."/>
            <person name="Gnirke A."/>
            <person name="Yurkov A.M."/>
            <person name="Nowrousian M."/>
            <person name="Sun S."/>
            <person name="Cuomo C.A."/>
            <person name="Heitman J."/>
        </authorList>
    </citation>
    <scope>NUCLEOTIDE SEQUENCE</scope>
    <source>
        <strain evidence="3">CBS 12478</strain>
    </source>
</reference>
<dbReference type="SUPFAM" id="SSF55021">
    <property type="entry name" value="ACT-like"/>
    <property type="match status" value="2"/>
</dbReference>
<keyword evidence="4" id="KW-1185">Reference proteome</keyword>
<dbReference type="PANTHER" id="PTHR39199">
    <property type="entry name" value="BLR5128 PROTEIN"/>
    <property type="match status" value="1"/>
</dbReference>
<dbReference type="InterPro" id="IPR045865">
    <property type="entry name" value="ACT-like_dom_sf"/>
</dbReference>
<evidence type="ECO:0000256" key="1">
    <source>
        <dbReference type="SAM" id="MobiDB-lite"/>
    </source>
</evidence>
<dbReference type="Gene3D" id="3.30.2130.10">
    <property type="entry name" value="VC0802-like"/>
    <property type="match status" value="1"/>
</dbReference>
<dbReference type="RefSeq" id="XP_031862749.2">
    <property type="nucleotide sequence ID" value="XM_032002942.2"/>
</dbReference>
<dbReference type="GO" id="GO:0006520">
    <property type="term" value="P:amino acid metabolic process"/>
    <property type="evidence" value="ECO:0007669"/>
    <property type="project" value="UniProtKB-ARBA"/>
</dbReference>
<dbReference type="EMBL" id="CP144051">
    <property type="protein sequence ID" value="WWD15972.1"/>
    <property type="molecule type" value="Genomic_DNA"/>
</dbReference>
<evidence type="ECO:0000313" key="3">
    <source>
        <dbReference type="EMBL" id="WWD15972.1"/>
    </source>
</evidence>
<evidence type="ECO:0000313" key="4">
    <source>
        <dbReference type="Proteomes" id="UP000322225"/>
    </source>
</evidence>
<protein>
    <recommendedName>
        <fullName evidence="2">DUF2241 domain-containing protein</fullName>
    </recommendedName>
</protein>
<accession>A0AAJ8MUM1</accession>
<dbReference type="PANTHER" id="PTHR39199:SF1">
    <property type="entry name" value="BLR5128 PROTEIN"/>
    <property type="match status" value="1"/>
</dbReference>
<sequence>MHLALSSLELCIRTTPIISCNRDTNRYTTTLPDPQAQPMMSTLASTPTATSDGSGRNPIGEISLSKLLSTLTLTLHPTTYVFSTIPLSSPLLDTIPLSSASEEILLTFREKEGMTLILSLAKAEEFGLNYQFRSKMITCNVHSSLEAVGFIAVLARELAGQGRGIGCNVISGYYHDHLFVQEGQEQEAMEVLEQVARDAKERGA</sequence>
<evidence type="ECO:0000259" key="2">
    <source>
        <dbReference type="Pfam" id="PF10000"/>
    </source>
</evidence>
<feature type="compositionally biased region" description="Polar residues" evidence="1">
    <location>
        <begin position="28"/>
        <end position="54"/>
    </location>
</feature>
<reference evidence="3" key="1">
    <citation type="submission" date="2017-08" db="EMBL/GenBank/DDBJ databases">
        <authorList>
            <person name="Cuomo C."/>
            <person name="Billmyre B."/>
            <person name="Heitman J."/>
        </authorList>
    </citation>
    <scope>NUCLEOTIDE SEQUENCE</scope>
    <source>
        <strain evidence="3">CBS 12478</strain>
    </source>
</reference>
<dbReference type="KEGG" id="ksn:43587061"/>
<gene>
    <name evidence="3" type="ORF">CI109_100396</name>
</gene>
<name>A0AAJ8MUM1_9TREE</name>
<dbReference type="GeneID" id="43587061"/>
<feature type="domain" description="DUF2241" evidence="2">
    <location>
        <begin position="60"/>
        <end position="134"/>
    </location>
</feature>
<dbReference type="AlphaFoldDB" id="A0AAJ8MUM1"/>
<proteinExistence type="predicted"/>
<dbReference type="Pfam" id="PF10000">
    <property type="entry name" value="ACT_3"/>
    <property type="match status" value="1"/>
</dbReference>